<dbReference type="Proteomes" id="UP001229651">
    <property type="component" value="Unassembled WGS sequence"/>
</dbReference>
<protein>
    <submittedName>
        <fullName evidence="2">GNAT superfamily N-acetyltransferase</fullName>
    </submittedName>
</protein>
<organism evidence="2 3">
    <name type="scientific">Amycolatopsis thermophila</name>
    <dbReference type="NCBI Taxonomy" id="206084"/>
    <lineage>
        <taxon>Bacteria</taxon>
        <taxon>Bacillati</taxon>
        <taxon>Actinomycetota</taxon>
        <taxon>Actinomycetes</taxon>
        <taxon>Pseudonocardiales</taxon>
        <taxon>Pseudonocardiaceae</taxon>
        <taxon>Amycolatopsis</taxon>
    </lineage>
</organism>
<name>A0ABU0EU47_9PSEU</name>
<gene>
    <name evidence="2" type="ORF">FB470_002787</name>
</gene>
<reference evidence="2 3" key="1">
    <citation type="submission" date="2023-07" db="EMBL/GenBank/DDBJ databases">
        <title>Sequencing the genomes of 1000 actinobacteria strains.</title>
        <authorList>
            <person name="Klenk H.-P."/>
        </authorList>
    </citation>
    <scope>NUCLEOTIDE SEQUENCE [LARGE SCALE GENOMIC DNA]</scope>
    <source>
        <strain evidence="2 3">DSM 45805</strain>
    </source>
</reference>
<dbReference type="Pfam" id="PF00583">
    <property type="entry name" value="Acetyltransf_1"/>
    <property type="match status" value="1"/>
</dbReference>
<comment type="caution">
    <text evidence="2">The sequence shown here is derived from an EMBL/GenBank/DDBJ whole genome shotgun (WGS) entry which is preliminary data.</text>
</comment>
<dbReference type="InterPro" id="IPR016181">
    <property type="entry name" value="Acyl_CoA_acyltransferase"/>
</dbReference>
<dbReference type="CDD" id="cd04301">
    <property type="entry name" value="NAT_SF"/>
    <property type="match status" value="1"/>
</dbReference>
<evidence type="ECO:0000259" key="1">
    <source>
        <dbReference type="PROSITE" id="PS51186"/>
    </source>
</evidence>
<dbReference type="RefSeq" id="WP_306991752.1">
    <property type="nucleotide sequence ID" value="NZ_JAUSUT010000001.1"/>
</dbReference>
<dbReference type="Gene3D" id="3.40.630.30">
    <property type="match status" value="1"/>
</dbReference>
<proteinExistence type="predicted"/>
<feature type="domain" description="N-acetyltransferase" evidence="1">
    <location>
        <begin position="39"/>
        <end position="167"/>
    </location>
</feature>
<dbReference type="PROSITE" id="PS51186">
    <property type="entry name" value="GNAT"/>
    <property type="match status" value="1"/>
</dbReference>
<dbReference type="EMBL" id="JAUSUT010000001">
    <property type="protein sequence ID" value="MDQ0378793.1"/>
    <property type="molecule type" value="Genomic_DNA"/>
</dbReference>
<dbReference type="SUPFAM" id="SSF55729">
    <property type="entry name" value="Acyl-CoA N-acyltransferases (Nat)"/>
    <property type="match status" value="1"/>
</dbReference>
<evidence type="ECO:0000313" key="3">
    <source>
        <dbReference type="Proteomes" id="UP001229651"/>
    </source>
</evidence>
<evidence type="ECO:0000313" key="2">
    <source>
        <dbReference type="EMBL" id="MDQ0378793.1"/>
    </source>
</evidence>
<accession>A0ABU0EU47</accession>
<sequence length="167" mass="18541">MLGRVEETVTHVEMTSPDDLCPAAPVPGVTLENVPADSPLIRPTTLRIGERYHWPSTTWSEAEWAEYLARPGRACVLIRYATEVAGLADFQCYALGSVEITTFGVVPEYVGKGIGGYALTLAVTEAWNLAPTVRRVWLHTSTLDHPHALPNYQRRGFRTFRTTTGER</sequence>
<keyword evidence="3" id="KW-1185">Reference proteome</keyword>
<dbReference type="InterPro" id="IPR000182">
    <property type="entry name" value="GNAT_dom"/>
</dbReference>